<reference evidence="6" key="1">
    <citation type="journal article" date="2018" name="Nat. Microbiol.">
        <title>Leveraging single-cell genomics to expand the fungal tree of life.</title>
        <authorList>
            <person name="Ahrendt S.R."/>
            <person name="Quandt C.A."/>
            <person name="Ciobanu D."/>
            <person name="Clum A."/>
            <person name="Salamov A."/>
            <person name="Andreopoulos B."/>
            <person name="Cheng J.F."/>
            <person name="Woyke T."/>
            <person name="Pelin A."/>
            <person name="Henrissat B."/>
            <person name="Reynolds N.K."/>
            <person name="Benny G.L."/>
            <person name="Smith M.E."/>
            <person name="James T.Y."/>
            <person name="Grigoriev I.V."/>
        </authorList>
    </citation>
    <scope>NUCLEOTIDE SEQUENCE [LARGE SCALE GENOMIC DNA]</scope>
</reference>
<organism evidence="5 6">
    <name type="scientific">Blyttiomyces helicus</name>
    <dbReference type="NCBI Taxonomy" id="388810"/>
    <lineage>
        <taxon>Eukaryota</taxon>
        <taxon>Fungi</taxon>
        <taxon>Fungi incertae sedis</taxon>
        <taxon>Chytridiomycota</taxon>
        <taxon>Chytridiomycota incertae sedis</taxon>
        <taxon>Chytridiomycetes</taxon>
        <taxon>Chytridiomycetes incertae sedis</taxon>
        <taxon>Blyttiomyces</taxon>
    </lineage>
</organism>
<evidence type="ECO:0000256" key="3">
    <source>
        <dbReference type="ARBA" id="ARBA00022827"/>
    </source>
</evidence>
<proteinExistence type="predicted"/>
<evidence type="ECO:0000313" key="6">
    <source>
        <dbReference type="Proteomes" id="UP000269721"/>
    </source>
</evidence>
<evidence type="ECO:0000313" key="5">
    <source>
        <dbReference type="EMBL" id="RKO89768.1"/>
    </source>
</evidence>
<dbReference type="Proteomes" id="UP000269721">
    <property type="component" value="Unassembled WGS sequence"/>
</dbReference>
<dbReference type="GO" id="GO:0005741">
    <property type="term" value="C:mitochondrial outer membrane"/>
    <property type="evidence" value="ECO:0007669"/>
    <property type="project" value="TreeGrafter"/>
</dbReference>
<dbReference type="GO" id="GO:0004502">
    <property type="term" value="F:kynurenine 3-monooxygenase activity"/>
    <property type="evidence" value="ECO:0007669"/>
    <property type="project" value="TreeGrafter"/>
</dbReference>
<dbReference type="SUPFAM" id="SSF51905">
    <property type="entry name" value="FAD/NAD(P)-binding domain"/>
    <property type="match status" value="1"/>
</dbReference>
<protein>
    <recommendedName>
        <fullName evidence="7">FAD-binding domain-containing protein</fullName>
    </recommendedName>
</protein>
<evidence type="ECO:0000256" key="1">
    <source>
        <dbReference type="ARBA" id="ARBA00001974"/>
    </source>
</evidence>
<name>A0A4P9WER5_9FUNG</name>
<dbReference type="AlphaFoldDB" id="A0A4P9WER5"/>
<dbReference type="EMBL" id="KZ995897">
    <property type="protein sequence ID" value="RKO89768.1"/>
    <property type="molecule type" value="Genomic_DNA"/>
</dbReference>
<sequence>MVPFYGQGMNCGFEDVLILDEILTKHLGPPSGAEQPGRPSPAALEAALAEYSATRGPDAAAMCDLALHNYIEMRSSVTKRSYLVRKTVE</sequence>
<keyword evidence="3" id="KW-0274">FAD</keyword>
<dbReference type="PANTHER" id="PTHR46028">
    <property type="entry name" value="KYNURENINE 3-MONOOXYGENASE"/>
    <property type="match status" value="1"/>
</dbReference>
<evidence type="ECO:0000256" key="4">
    <source>
        <dbReference type="ARBA" id="ARBA00023002"/>
    </source>
</evidence>
<keyword evidence="2" id="KW-0285">Flavoprotein</keyword>
<keyword evidence="4" id="KW-0560">Oxidoreductase</keyword>
<dbReference type="Gene3D" id="3.50.50.60">
    <property type="entry name" value="FAD/NAD(P)-binding domain"/>
    <property type="match status" value="1"/>
</dbReference>
<dbReference type="GO" id="GO:0070189">
    <property type="term" value="P:kynurenine metabolic process"/>
    <property type="evidence" value="ECO:0007669"/>
    <property type="project" value="TreeGrafter"/>
</dbReference>
<feature type="non-terminal residue" evidence="5">
    <location>
        <position position="89"/>
    </location>
</feature>
<gene>
    <name evidence="5" type="ORF">BDK51DRAFT_7204</name>
</gene>
<evidence type="ECO:0000256" key="2">
    <source>
        <dbReference type="ARBA" id="ARBA00022630"/>
    </source>
</evidence>
<comment type="cofactor">
    <cofactor evidence="1">
        <name>FAD</name>
        <dbReference type="ChEBI" id="CHEBI:57692"/>
    </cofactor>
</comment>
<evidence type="ECO:0008006" key="7">
    <source>
        <dbReference type="Google" id="ProtNLM"/>
    </source>
</evidence>
<dbReference type="InterPro" id="IPR036188">
    <property type="entry name" value="FAD/NAD-bd_sf"/>
</dbReference>
<accession>A0A4P9WER5</accession>
<keyword evidence="6" id="KW-1185">Reference proteome</keyword>
<dbReference type="PANTHER" id="PTHR46028:SF2">
    <property type="entry name" value="KYNURENINE 3-MONOOXYGENASE"/>
    <property type="match status" value="1"/>
</dbReference>
<dbReference type="OrthoDB" id="10053569at2759"/>